<evidence type="ECO:0000256" key="1">
    <source>
        <dbReference type="SAM" id="Phobius"/>
    </source>
</evidence>
<feature type="transmembrane region" description="Helical" evidence="1">
    <location>
        <begin position="72"/>
        <end position="92"/>
    </location>
</feature>
<protein>
    <submittedName>
        <fullName evidence="2">Uncharacterized protein</fullName>
    </submittedName>
</protein>
<evidence type="ECO:0000313" key="3">
    <source>
        <dbReference type="EMBL" id="QIW12371.1"/>
    </source>
</evidence>
<dbReference type="Proteomes" id="UP000251120">
    <property type="component" value="Chromosome"/>
</dbReference>
<reference evidence="2 4" key="1">
    <citation type="submission" date="2017-06" db="EMBL/GenBank/DDBJ databases">
        <title>Complete genome of Francisella adeliensis.</title>
        <authorList>
            <person name="Vallesi A."/>
            <person name="Sjodin A."/>
        </authorList>
    </citation>
    <scope>NUCLEOTIDE SEQUENCE [LARGE SCALE GENOMIC DNA]</scope>
    <source>
        <strain evidence="2 4">FDC440</strain>
    </source>
</reference>
<proteinExistence type="predicted"/>
<dbReference type="EMBL" id="CP043424">
    <property type="protein sequence ID" value="QIW12371.1"/>
    <property type="molecule type" value="Genomic_DNA"/>
</dbReference>
<evidence type="ECO:0000313" key="5">
    <source>
        <dbReference type="Proteomes" id="UP000681131"/>
    </source>
</evidence>
<dbReference type="AlphaFoldDB" id="A0A2Z4XZB9"/>
<keyword evidence="5" id="KW-1185">Reference proteome</keyword>
<keyword evidence="1" id="KW-0812">Transmembrane</keyword>
<keyword evidence="1" id="KW-0472">Membrane</keyword>
<evidence type="ECO:0000313" key="4">
    <source>
        <dbReference type="Proteomes" id="UP000251120"/>
    </source>
</evidence>
<feature type="transmembrane region" description="Helical" evidence="1">
    <location>
        <begin position="39"/>
        <end position="60"/>
    </location>
</feature>
<sequence length="519" mass="60392">MLQKIREIKRKLTSRNSLNNSYLNELVSSIHRADIKATVFSIFWAAGPVTIIAISLGYYLSHGVRVPIETVLYFSFYVFFVGLVGFVSKLVFDSIQYRKKEAIQEKFLTVIDESYNNLFLSKKLNLANLTDDVKNNKIAYDILCKSHPTSKEIFYAFDLHFDTEIAEFVQIIHLYKENGFPIDSQANRQKLIKYYKKIDIKVDIPDILKMKFLEALKGDYASIKKGVERKLGFLSKIYNSSGQHGLFDLDDAYHAIAFFIELLSGRKIYYYKAISKFDDVKKDYLFKSIESLRDKIIQKYNHIQGVHKQLFLTVSEMLPNLELCEVLNISEDISYNLSLLDESLKEIRVRSLDRSVKKQFQLSRYRFHQNLRIINTLLKRLDLLLKQWHSLSFDKTEQINNHNVKYELAYVQLEEKSRMSIAYDMATYLNYNNEFESSDDMIKSFAHQVVKIIQEPISLDQPSILTAIELSSGANLSSVQLNNSTKQKLDSTYNLCKSVKTDIKEIRQRVKKVVIAQYA</sequence>
<evidence type="ECO:0000313" key="2">
    <source>
        <dbReference type="EMBL" id="AXA34129.1"/>
    </source>
</evidence>
<dbReference type="OrthoDB" id="6394609at2"/>
<dbReference type="KEGG" id="fad:CDH04_06770"/>
<keyword evidence="1" id="KW-1133">Transmembrane helix</keyword>
<reference evidence="3 5" key="2">
    <citation type="submission" date="2019-08" db="EMBL/GenBank/DDBJ databases">
        <title>Complete genome sequences of Francisella adeliensis (FSC1325 and FSC1326).</title>
        <authorList>
            <person name="Ohrman C."/>
            <person name="Uneklint I."/>
            <person name="Vallesi A."/>
            <person name="Karlsson L."/>
            <person name="Sjodin A."/>
        </authorList>
    </citation>
    <scope>NUCLEOTIDE SEQUENCE [LARGE SCALE GENOMIC DNA]</scope>
    <source>
        <strain evidence="3 5">FSC1325</strain>
    </source>
</reference>
<dbReference type="EMBL" id="CP021781">
    <property type="protein sequence ID" value="AXA34129.1"/>
    <property type="molecule type" value="Genomic_DNA"/>
</dbReference>
<gene>
    <name evidence="2" type="ORF">CDH04_06770</name>
    <name evidence="3" type="ORF">FZC43_06770</name>
</gene>
<accession>A0A2Z4XZB9</accession>
<dbReference type="RefSeq" id="WP_112870306.1">
    <property type="nucleotide sequence ID" value="NZ_CP021781.1"/>
</dbReference>
<name>A0A2Z4XZB9_9GAMM</name>
<organism evidence="2 4">
    <name type="scientific">Francisella adeliensis</name>
    <dbReference type="NCBI Taxonomy" id="2007306"/>
    <lineage>
        <taxon>Bacteria</taxon>
        <taxon>Pseudomonadati</taxon>
        <taxon>Pseudomonadota</taxon>
        <taxon>Gammaproteobacteria</taxon>
        <taxon>Thiotrichales</taxon>
        <taxon>Francisellaceae</taxon>
        <taxon>Francisella</taxon>
    </lineage>
</organism>
<dbReference type="Proteomes" id="UP000681131">
    <property type="component" value="Chromosome"/>
</dbReference>